<dbReference type="AlphaFoldDB" id="A0A6J1CVE9"/>
<dbReference type="PANTHER" id="PTHR36766:SF70">
    <property type="entry name" value="DISEASE RESISTANCE PROTEIN RGA4"/>
    <property type="match status" value="1"/>
</dbReference>
<dbReference type="GO" id="GO:0005524">
    <property type="term" value="F:ATP binding"/>
    <property type="evidence" value="ECO:0007669"/>
    <property type="project" value="UniProtKB-KW"/>
</dbReference>
<organism evidence="7 8">
    <name type="scientific">Momordica charantia</name>
    <name type="common">Bitter gourd</name>
    <name type="synonym">Balsam pear</name>
    <dbReference type="NCBI Taxonomy" id="3673"/>
    <lineage>
        <taxon>Eukaryota</taxon>
        <taxon>Viridiplantae</taxon>
        <taxon>Streptophyta</taxon>
        <taxon>Embryophyta</taxon>
        <taxon>Tracheophyta</taxon>
        <taxon>Spermatophyta</taxon>
        <taxon>Magnoliopsida</taxon>
        <taxon>eudicotyledons</taxon>
        <taxon>Gunneridae</taxon>
        <taxon>Pentapetalae</taxon>
        <taxon>rosids</taxon>
        <taxon>fabids</taxon>
        <taxon>Cucurbitales</taxon>
        <taxon>Cucurbitaceae</taxon>
        <taxon>Momordiceae</taxon>
        <taxon>Momordica</taxon>
    </lineage>
</organism>
<evidence type="ECO:0000256" key="1">
    <source>
        <dbReference type="ARBA" id="ARBA00022737"/>
    </source>
</evidence>
<evidence type="ECO:0000256" key="2">
    <source>
        <dbReference type="ARBA" id="ARBA00022741"/>
    </source>
</evidence>
<protein>
    <submittedName>
        <fullName evidence="8">Probable disease resistance RPP8-like protein 2</fullName>
    </submittedName>
</protein>
<dbReference type="OrthoDB" id="2018467at2759"/>
<accession>A0A6J1CVE9</accession>
<name>A0A6J1CVE9_MOMCH</name>
<dbReference type="Proteomes" id="UP000504603">
    <property type="component" value="Unplaced"/>
</dbReference>
<dbReference type="InterPro" id="IPR041118">
    <property type="entry name" value="Rx_N"/>
</dbReference>
<evidence type="ECO:0000256" key="3">
    <source>
        <dbReference type="ARBA" id="ARBA00022821"/>
    </source>
</evidence>
<keyword evidence="4" id="KW-0067">ATP-binding</keyword>
<dbReference type="InterPro" id="IPR002182">
    <property type="entry name" value="NB-ARC"/>
</dbReference>
<reference evidence="8" key="1">
    <citation type="submission" date="2025-08" db="UniProtKB">
        <authorList>
            <consortium name="RefSeq"/>
        </authorList>
    </citation>
    <scope>IDENTIFICATION</scope>
    <source>
        <strain evidence="8">OHB3-1</strain>
    </source>
</reference>
<dbReference type="KEGG" id="mcha:111014643"/>
<evidence type="ECO:0000256" key="4">
    <source>
        <dbReference type="ARBA" id="ARBA00022840"/>
    </source>
</evidence>
<feature type="domain" description="NB-ARC" evidence="5">
    <location>
        <begin position="179"/>
        <end position="242"/>
    </location>
</feature>
<dbReference type="GO" id="GO:0043531">
    <property type="term" value="F:ADP binding"/>
    <property type="evidence" value="ECO:0007669"/>
    <property type="project" value="InterPro"/>
</dbReference>
<dbReference type="Gene3D" id="1.20.5.4130">
    <property type="match status" value="1"/>
</dbReference>
<evidence type="ECO:0000259" key="5">
    <source>
        <dbReference type="Pfam" id="PF00931"/>
    </source>
</evidence>
<keyword evidence="7" id="KW-1185">Reference proteome</keyword>
<keyword evidence="1" id="KW-0677">Repeat</keyword>
<gene>
    <name evidence="8" type="primary">LOC111014643</name>
</gene>
<proteinExistence type="predicted"/>
<evidence type="ECO:0000313" key="8">
    <source>
        <dbReference type="RefSeq" id="XP_022145126.1"/>
    </source>
</evidence>
<dbReference type="GO" id="GO:0006952">
    <property type="term" value="P:defense response"/>
    <property type="evidence" value="ECO:0007669"/>
    <property type="project" value="UniProtKB-KW"/>
</dbReference>
<dbReference type="PANTHER" id="PTHR36766">
    <property type="entry name" value="PLANT BROAD-SPECTRUM MILDEW RESISTANCE PROTEIN RPW8"/>
    <property type="match status" value="1"/>
</dbReference>
<dbReference type="RefSeq" id="XP_022145126.1">
    <property type="nucleotide sequence ID" value="XM_022289434.1"/>
</dbReference>
<feature type="domain" description="Disease resistance N-terminal" evidence="6">
    <location>
        <begin position="9"/>
        <end position="97"/>
    </location>
</feature>
<dbReference type="Pfam" id="PF18052">
    <property type="entry name" value="Rx_N"/>
    <property type="match status" value="1"/>
</dbReference>
<keyword evidence="2" id="KW-0547">Nucleotide-binding</keyword>
<dbReference type="SUPFAM" id="SSF52540">
    <property type="entry name" value="P-loop containing nucleoside triphosphate hydrolases"/>
    <property type="match status" value="1"/>
</dbReference>
<dbReference type="GeneID" id="111014643"/>
<dbReference type="Pfam" id="PF00931">
    <property type="entry name" value="NB-ARC"/>
    <property type="match status" value="1"/>
</dbReference>
<evidence type="ECO:0000259" key="6">
    <source>
        <dbReference type="Pfam" id="PF18052"/>
    </source>
</evidence>
<evidence type="ECO:0000313" key="7">
    <source>
        <dbReference type="Proteomes" id="UP000504603"/>
    </source>
</evidence>
<dbReference type="InterPro" id="IPR027417">
    <property type="entry name" value="P-loop_NTPase"/>
</dbReference>
<sequence length="243" mass="27862">MAEFLWTFAVQEVLKKVVKLSAEQIGLAWGLEEELCKLTNWLLKAEAILCDINRKKLHHESVRLWVEDLQHVVHEADDLLDELVYEDLRRKVETGVMKKVRNSTSPSRNLIIFRHKMTKKIKDIIETLRKCYYEASPLGLVDEESVGGEHNDLIQIRETISKLDDFEVVGREIEVSSIVKQVIDASEQSFTSILPIVGMGGLGKSTLAKIVFNHEVIKGHFDETIWVCVSEPFFINKILEAMF</sequence>
<dbReference type="Gene3D" id="3.40.50.300">
    <property type="entry name" value="P-loop containing nucleotide triphosphate hydrolases"/>
    <property type="match status" value="1"/>
</dbReference>
<keyword evidence="3" id="KW-0611">Plant defense</keyword>